<feature type="domain" description="Amine oxidase" evidence="2">
    <location>
        <begin position="106"/>
        <end position="354"/>
    </location>
</feature>
<dbReference type="EMBL" id="CP003382">
    <property type="protein sequence ID" value="AFZ67211.1"/>
    <property type="molecule type" value="Genomic_DNA"/>
</dbReference>
<dbReference type="OrthoDB" id="56323at2"/>
<dbReference type="Pfam" id="PF01593">
    <property type="entry name" value="Amino_oxidase"/>
    <property type="match status" value="1"/>
</dbReference>
<evidence type="ECO:0000313" key="4">
    <source>
        <dbReference type="Proteomes" id="UP000010467"/>
    </source>
</evidence>
<dbReference type="Proteomes" id="UP000010467">
    <property type="component" value="Chromosome"/>
</dbReference>
<dbReference type="InterPro" id="IPR050703">
    <property type="entry name" value="Flavin_MAO"/>
</dbReference>
<reference evidence="4" key="1">
    <citation type="submission" date="2012-03" db="EMBL/GenBank/DDBJ databases">
        <title>Complete sequence of chromosome of Deinococcus peraridilitoris DSM 19664.</title>
        <authorList>
            <person name="Lucas S."/>
            <person name="Copeland A."/>
            <person name="Lapidus A."/>
            <person name="Glavina del Rio T."/>
            <person name="Dalin E."/>
            <person name="Tice H."/>
            <person name="Bruce D."/>
            <person name="Goodwin L."/>
            <person name="Pitluck S."/>
            <person name="Peters L."/>
            <person name="Mikhailova N."/>
            <person name="Lu M."/>
            <person name="Kyrpides N."/>
            <person name="Mavromatis K."/>
            <person name="Ivanova N."/>
            <person name="Brettin T."/>
            <person name="Detter J.C."/>
            <person name="Han C."/>
            <person name="Larimer F."/>
            <person name="Land M."/>
            <person name="Hauser L."/>
            <person name="Markowitz V."/>
            <person name="Cheng J.-F."/>
            <person name="Hugenholtz P."/>
            <person name="Woyke T."/>
            <person name="Wu D."/>
            <person name="Pukall R."/>
            <person name="Steenblock K."/>
            <person name="Brambilla E."/>
            <person name="Klenk H.-P."/>
            <person name="Eisen J.A."/>
        </authorList>
    </citation>
    <scope>NUCLEOTIDE SEQUENCE [LARGE SCALE GENOMIC DNA]</scope>
    <source>
        <strain evidence="4">DSM 19664 / LMG 22246 / CIP 109416 / KR-200</strain>
    </source>
</reference>
<sequence>MKVVVIGAGLSGLSAADLLTRSGIRVRVLEARDRPGGRTLSLPLQARSREHLDLGATWAWPHQGHLRRLASELHVDVFEQYVDGNLTFDQEPSASLHAYPSPMTGTFRFAGGAMALARRLMERLPQGSVAFDTVATTVDASRTAVQVGGIQAGRPVAFSADAVVVAVPPRLTEHTIRFTPALDIPLAHLMRGTPTWMGFAMKVGVIYHEPFWRANGLSGFGVSHLGPLQEIHDASPSQPGMGALFGFVGSRALMETTSTEDHRAMVLRQLVRMFGREAAHPVGYFELDWSRERYTSAPLDRQTPTVHPTYGDPLFEEPALFGRVYWAGAETTAVEGGLLEGAVRAGVRAAQDILTRLR</sequence>
<proteinExistence type="inferred from homology"/>
<keyword evidence="4" id="KW-1185">Reference proteome</keyword>
<dbReference type="Pfam" id="PF13450">
    <property type="entry name" value="NAD_binding_8"/>
    <property type="match status" value="1"/>
</dbReference>
<accession>L0A051</accession>
<evidence type="ECO:0000313" key="3">
    <source>
        <dbReference type="EMBL" id="AFZ67211.1"/>
    </source>
</evidence>
<dbReference type="SUPFAM" id="SSF54373">
    <property type="entry name" value="FAD-linked reductases, C-terminal domain"/>
    <property type="match status" value="1"/>
</dbReference>
<dbReference type="KEGG" id="dpd:Deipe_1683"/>
<dbReference type="STRING" id="937777.Deipe_1683"/>
<evidence type="ECO:0000256" key="1">
    <source>
        <dbReference type="ARBA" id="ARBA00005995"/>
    </source>
</evidence>
<dbReference type="Gene3D" id="3.50.50.60">
    <property type="entry name" value="FAD/NAD(P)-binding domain"/>
    <property type="match status" value="2"/>
</dbReference>
<protein>
    <submittedName>
        <fullName evidence="3">Monoamine oxidase</fullName>
    </submittedName>
</protein>
<dbReference type="HOGENOM" id="CLU_004498_0_2_0"/>
<gene>
    <name evidence="3" type="ordered locus">Deipe_1683</name>
</gene>
<dbReference type="GO" id="GO:0016491">
    <property type="term" value="F:oxidoreductase activity"/>
    <property type="evidence" value="ECO:0007669"/>
    <property type="project" value="InterPro"/>
</dbReference>
<comment type="similarity">
    <text evidence="1">Belongs to the flavin monoamine oxidase family.</text>
</comment>
<dbReference type="RefSeq" id="WP_015235519.1">
    <property type="nucleotide sequence ID" value="NC_019793.1"/>
</dbReference>
<organism evidence="3 4">
    <name type="scientific">Deinococcus peraridilitoris (strain DSM 19664 / LMG 22246 / CIP 109416 / KR-200)</name>
    <dbReference type="NCBI Taxonomy" id="937777"/>
    <lineage>
        <taxon>Bacteria</taxon>
        <taxon>Thermotogati</taxon>
        <taxon>Deinococcota</taxon>
        <taxon>Deinococci</taxon>
        <taxon>Deinococcales</taxon>
        <taxon>Deinococcaceae</taxon>
        <taxon>Deinococcus</taxon>
    </lineage>
</organism>
<dbReference type="AlphaFoldDB" id="L0A051"/>
<dbReference type="PANTHER" id="PTHR43563">
    <property type="entry name" value="AMINE OXIDASE"/>
    <property type="match status" value="1"/>
</dbReference>
<dbReference type="eggNOG" id="COG1231">
    <property type="taxonomic scope" value="Bacteria"/>
</dbReference>
<dbReference type="InterPro" id="IPR002937">
    <property type="entry name" value="Amino_oxidase"/>
</dbReference>
<dbReference type="InterPro" id="IPR036188">
    <property type="entry name" value="FAD/NAD-bd_sf"/>
</dbReference>
<dbReference type="PRINTS" id="PR00419">
    <property type="entry name" value="ADXRDTASE"/>
</dbReference>
<evidence type="ECO:0000259" key="2">
    <source>
        <dbReference type="Pfam" id="PF01593"/>
    </source>
</evidence>
<dbReference type="SUPFAM" id="SSF51905">
    <property type="entry name" value="FAD/NAD(P)-binding domain"/>
    <property type="match status" value="1"/>
</dbReference>
<name>L0A051_DEIPD</name>
<dbReference type="PATRIC" id="fig|937777.3.peg.1683"/>
<dbReference type="PANTHER" id="PTHR43563:SF1">
    <property type="entry name" value="AMINE OXIDASE [FLAVIN-CONTAINING] B"/>
    <property type="match status" value="1"/>
</dbReference>